<dbReference type="InterPro" id="IPR000394">
    <property type="entry name" value="RNA_pol_sigma_54"/>
</dbReference>
<protein>
    <submittedName>
        <fullName evidence="11">RNA polymerase sigma 54 factor</fullName>
    </submittedName>
</protein>
<dbReference type="PANTHER" id="PTHR32248">
    <property type="entry name" value="RNA POLYMERASE SIGMA-54 FACTOR"/>
    <property type="match status" value="1"/>
</dbReference>
<evidence type="ECO:0000259" key="10">
    <source>
        <dbReference type="Pfam" id="PF04963"/>
    </source>
</evidence>
<dbReference type="PANTHER" id="PTHR32248:SF4">
    <property type="entry name" value="RNA POLYMERASE SIGMA-54 FACTOR"/>
    <property type="match status" value="1"/>
</dbReference>
<keyword evidence="12" id="KW-1185">Reference proteome</keyword>
<keyword evidence="3" id="KW-0808">Transferase</keyword>
<accession>A0A975BJ12</accession>
<dbReference type="GO" id="GO:0003677">
    <property type="term" value="F:DNA binding"/>
    <property type="evidence" value="ECO:0007669"/>
    <property type="project" value="UniProtKB-KW"/>
</dbReference>
<dbReference type="GO" id="GO:0006352">
    <property type="term" value="P:DNA-templated transcription initiation"/>
    <property type="evidence" value="ECO:0007669"/>
    <property type="project" value="InterPro"/>
</dbReference>
<dbReference type="EMBL" id="CP061800">
    <property type="protein sequence ID" value="QTA86452.1"/>
    <property type="molecule type" value="Genomic_DNA"/>
</dbReference>
<evidence type="ECO:0000313" key="11">
    <source>
        <dbReference type="EMBL" id="QTA86452.1"/>
    </source>
</evidence>
<dbReference type="GO" id="GO:0000428">
    <property type="term" value="C:DNA-directed RNA polymerase complex"/>
    <property type="evidence" value="ECO:0007669"/>
    <property type="project" value="UniProtKB-KW"/>
</dbReference>
<evidence type="ECO:0000256" key="4">
    <source>
        <dbReference type="ARBA" id="ARBA00022695"/>
    </source>
</evidence>
<evidence type="ECO:0000256" key="3">
    <source>
        <dbReference type="ARBA" id="ARBA00022679"/>
    </source>
</evidence>
<dbReference type="NCBIfam" id="TIGR02395">
    <property type="entry name" value="rpoN_sigma"/>
    <property type="match status" value="1"/>
</dbReference>
<keyword evidence="4" id="KW-0548">Nucleotidyltransferase</keyword>
<dbReference type="Gene3D" id="1.10.10.1330">
    <property type="entry name" value="RNA polymerase sigma-54 factor, core-binding domain"/>
    <property type="match status" value="1"/>
</dbReference>
<dbReference type="PROSITE" id="PS50044">
    <property type="entry name" value="SIGMA54_3"/>
    <property type="match status" value="1"/>
</dbReference>
<keyword evidence="2" id="KW-0240">DNA-directed RNA polymerase</keyword>
<evidence type="ECO:0000256" key="1">
    <source>
        <dbReference type="ARBA" id="ARBA00008798"/>
    </source>
</evidence>
<reference evidence="11" key="1">
    <citation type="journal article" date="2021" name="Microb. Physiol.">
        <title>Proteogenomic Insights into the Physiology of Marine, Sulfate-Reducing, Filamentous Desulfonema limicola and Desulfonema magnum.</title>
        <authorList>
            <person name="Schnaars V."/>
            <person name="Wohlbrand L."/>
            <person name="Scheve S."/>
            <person name="Hinrichs C."/>
            <person name="Reinhardt R."/>
            <person name="Rabus R."/>
        </authorList>
    </citation>
    <scope>NUCLEOTIDE SEQUENCE</scope>
    <source>
        <strain evidence="11">4be13</strain>
    </source>
</reference>
<dbReference type="KEGG" id="dmm:dnm_024750"/>
<sequence>MAIELKQQLKLSQQLVMTPQLQMAIKLLQLSRLELMDAIHQELEENPALEISDAEVEENQTEPSEIIVEKAPSEKEVTIEEKINDDIDWSNYIDEYNSPGKATFESEGRDAPKFESFIAQKDSLSDHLLWQLLMISPTEEEKNIGSLIIGNLDNRGYLDVPVDELAKTSGASCKKVGQVLSLLQTFDPIGVCAHDLAECLMIQARHLGFGDSVVTDIIKNHLGHIENKNYNAICKALKTDMTSVIFAVNIIKGLEPMPGRVFSDEEPQYIVPDIYVYRMEDDFVITLNEDGMPKLCISSFYQKAITKDGKLTENAKDYMHEKLNSAAWLIKSIHQRQKTIYRVMESILKFQREFFEKGIAYLKPMVLRDVSEDIDMHESTVSRVTTNKYAYTPQGIFELKYFFNSSINCISGGGALAAVSVQERIRQIIDSEDPQKPYSDEKLSKILEKANINIARRTVAKYREMLKILPSNKRKKSREV</sequence>
<evidence type="ECO:0000256" key="5">
    <source>
        <dbReference type="ARBA" id="ARBA00023015"/>
    </source>
</evidence>
<dbReference type="AlphaFoldDB" id="A0A975BJ12"/>
<dbReference type="InterPro" id="IPR007634">
    <property type="entry name" value="RNA_pol_sigma_54_DNA-bd"/>
</dbReference>
<dbReference type="PIRSF" id="PIRSF000774">
    <property type="entry name" value="RpoN"/>
    <property type="match status" value="1"/>
</dbReference>
<evidence type="ECO:0000259" key="9">
    <source>
        <dbReference type="Pfam" id="PF04552"/>
    </source>
</evidence>
<dbReference type="GO" id="GO:0016987">
    <property type="term" value="F:sigma factor activity"/>
    <property type="evidence" value="ECO:0007669"/>
    <property type="project" value="UniProtKB-KW"/>
</dbReference>
<evidence type="ECO:0000313" key="12">
    <source>
        <dbReference type="Proteomes" id="UP000663722"/>
    </source>
</evidence>
<dbReference type="Gene3D" id="1.10.10.60">
    <property type="entry name" value="Homeodomain-like"/>
    <property type="match status" value="1"/>
</dbReference>
<evidence type="ECO:0000256" key="8">
    <source>
        <dbReference type="ARBA" id="ARBA00023163"/>
    </source>
</evidence>
<proteinExistence type="inferred from homology"/>
<feature type="domain" description="RNA polymerase sigma factor 54 core-binding" evidence="10">
    <location>
        <begin position="114"/>
        <end position="301"/>
    </location>
</feature>
<evidence type="ECO:0000256" key="7">
    <source>
        <dbReference type="ARBA" id="ARBA00023125"/>
    </source>
</evidence>
<dbReference type="PROSITE" id="PS00718">
    <property type="entry name" value="SIGMA54_2"/>
    <property type="match status" value="1"/>
</dbReference>
<keyword evidence="8" id="KW-0804">Transcription</keyword>
<feature type="domain" description="RNA polymerase sigma factor 54 DNA-binding" evidence="9">
    <location>
        <begin position="317"/>
        <end position="476"/>
    </location>
</feature>
<gene>
    <name evidence="11" type="primary">rpoN</name>
    <name evidence="11" type="ORF">dnm_024750</name>
</gene>
<keyword evidence="6" id="KW-0731">Sigma factor</keyword>
<dbReference type="RefSeq" id="WP_207682084.1">
    <property type="nucleotide sequence ID" value="NZ_CP061800.1"/>
</dbReference>
<name>A0A975BJ12_9BACT</name>
<evidence type="ECO:0000256" key="6">
    <source>
        <dbReference type="ARBA" id="ARBA00023082"/>
    </source>
</evidence>
<dbReference type="Pfam" id="PF04552">
    <property type="entry name" value="Sigma54_DBD"/>
    <property type="match status" value="1"/>
</dbReference>
<organism evidence="11 12">
    <name type="scientific">Desulfonema magnum</name>
    <dbReference type="NCBI Taxonomy" id="45655"/>
    <lineage>
        <taxon>Bacteria</taxon>
        <taxon>Pseudomonadati</taxon>
        <taxon>Thermodesulfobacteriota</taxon>
        <taxon>Desulfobacteria</taxon>
        <taxon>Desulfobacterales</taxon>
        <taxon>Desulfococcaceae</taxon>
        <taxon>Desulfonema</taxon>
    </lineage>
</organism>
<evidence type="ECO:0000256" key="2">
    <source>
        <dbReference type="ARBA" id="ARBA00022478"/>
    </source>
</evidence>
<dbReference type="InterPro" id="IPR038709">
    <property type="entry name" value="RpoN_core-bd_sf"/>
</dbReference>
<keyword evidence="5" id="KW-0805">Transcription regulation</keyword>
<dbReference type="GO" id="GO:0001216">
    <property type="term" value="F:DNA-binding transcription activator activity"/>
    <property type="evidence" value="ECO:0007669"/>
    <property type="project" value="InterPro"/>
</dbReference>
<dbReference type="PRINTS" id="PR00045">
    <property type="entry name" value="SIGMA54FCT"/>
</dbReference>
<keyword evidence="7" id="KW-0238">DNA-binding</keyword>
<comment type="similarity">
    <text evidence="1">Belongs to the sigma-54 factor family.</text>
</comment>
<dbReference type="Pfam" id="PF04963">
    <property type="entry name" value="Sigma54_CBD"/>
    <property type="match status" value="1"/>
</dbReference>
<dbReference type="GO" id="GO:0016779">
    <property type="term" value="F:nucleotidyltransferase activity"/>
    <property type="evidence" value="ECO:0007669"/>
    <property type="project" value="UniProtKB-KW"/>
</dbReference>
<dbReference type="Pfam" id="PF00309">
    <property type="entry name" value="Sigma54_AID"/>
    <property type="match status" value="1"/>
</dbReference>
<dbReference type="InterPro" id="IPR007046">
    <property type="entry name" value="RNA_pol_sigma_54_core-bd"/>
</dbReference>
<dbReference type="Proteomes" id="UP000663722">
    <property type="component" value="Chromosome"/>
</dbReference>